<gene>
    <name evidence="3" type="ORF">OVA965_LOCUS39933</name>
    <name evidence="4" type="ORF">TMI583_LOCUS41314</name>
</gene>
<feature type="non-terminal residue" evidence="3">
    <location>
        <position position="1"/>
    </location>
</feature>
<feature type="region of interest" description="Disordered" evidence="1">
    <location>
        <begin position="29"/>
        <end position="70"/>
    </location>
</feature>
<comment type="caution">
    <text evidence="3">The sequence shown here is derived from an EMBL/GenBank/DDBJ whole genome shotgun (WGS) entry which is preliminary data.</text>
</comment>
<dbReference type="EMBL" id="CAJOBA010065029">
    <property type="protein sequence ID" value="CAF4355841.1"/>
    <property type="molecule type" value="Genomic_DNA"/>
</dbReference>
<feature type="chain" id="PRO_5036273529" evidence="2">
    <location>
        <begin position="20"/>
        <end position="102"/>
    </location>
</feature>
<evidence type="ECO:0000256" key="1">
    <source>
        <dbReference type="SAM" id="MobiDB-lite"/>
    </source>
</evidence>
<dbReference type="Proteomes" id="UP000682733">
    <property type="component" value="Unassembled WGS sequence"/>
</dbReference>
<organism evidence="3 5">
    <name type="scientific">Didymodactylos carnosus</name>
    <dbReference type="NCBI Taxonomy" id="1234261"/>
    <lineage>
        <taxon>Eukaryota</taxon>
        <taxon>Metazoa</taxon>
        <taxon>Spiralia</taxon>
        <taxon>Gnathifera</taxon>
        <taxon>Rotifera</taxon>
        <taxon>Eurotatoria</taxon>
        <taxon>Bdelloidea</taxon>
        <taxon>Philodinida</taxon>
        <taxon>Philodinidae</taxon>
        <taxon>Didymodactylos</taxon>
    </lineage>
</organism>
<evidence type="ECO:0000313" key="4">
    <source>
        <dbReference type="EMBL" id="CAF4355841.1"/>
    </source>
</evidence>
<keyword evidence="2" id="KW-0732">Signal</keyword>
<dbReference type="AlphaFoldDB" id="A0A8S2FWS8"/>
<accession>A0A8S2FWS8</accession>
<reference evidence="3" key="1">
    <citation type="submission" date="2021-02" db="EMBL/GenBank/DDBJ databases">
        <authorList>
            <person name="Nowell W R."/>
        </authorList>
    </citation>
    <scope>NUCLEOTIDE SEQUENCE</scope>
</reference>
<dbReference type="EMBL" id="CAJNOK010042364">
    <property type="protein sequence ID" value="CAF1563426.1"/>
    <property type="molecule type" value="Genomic_DNA"/>
</dbReference>
<dbReference type="Proteomes" id="UP000677228">
    <property type="component" value="Unassembled WGS sequence"/>
</dbReference>
<sequence length="102" mass="11669">MRCWLFFFSVHLAKQSTTADLVNVISESDGRSDGEDDFIGKIDKKRKQKQSSTFPATARKKQRSTTKQATTAVLRDPSLRKEIDLLNITTRKILGRLEKLEQ</sequence>
<evidence type="ECO:0000313" key="5">
    <source>
        <dbReference type="Proteomes" id="UP000677228"/>
    </source>
</evidence>
<evidence type="ECO:0000256" key="2">
    <source>
        <dbReference type="SAM" id="SignalP"/>
    </source>
</evidence>
<feature type="compositionally biased region" description="Basic and acidic residues" evidence="1">
    <location>
        <begin position="29"/>
        <end position="42"/>
    </location>
</feature>
<protein>
    <submittedName>
        <fullName evidence="3">Uncharacterized protein</fullName>
    </submittedName>
</protein>
<proteinExistence type="predicted"/>
<name>A0A8S2FWS8_9BILA</name>
<evidence type="ECO:0000313" key="3">
    <source>
        <dbReference type="EMBL" id="CAF1563426.1"/>
    </source>
</evidence>
<feature type="signal peptide" evidence="2">
    <location>
        <begin position="1"/>
        <end position="19"/>
    </location>
</feature>